<dbReference type="Proteomes" id="UP001054945">
    <property type="component" value="Unassembled WGS sequence"/>
</dbReference>
<gene>
    <name evidence="1" type="ORF">CEXT_562121</name>
</gene>
<proteinExistence type="predicted"/>
<sequence>MPPPGFEPEAWKDNWEFYESGSFGSGDLSSLETDGHWGKRENASDAYTKRNLAKESFPRTSVDWYVYFLEHSDVVE</sequence>
<comment type="caution">
    <text evidence="1">The sequence shown here is derived from an EMBL/GenBank/DDBJ whole genome shotgun (WGS) entry which is preliminary data.</text>
</comment>
<evidence type="ECO:0000313" key="1">
    <source>
        <dbReference type="EMBL" id="GIY46468.1"/>
    </source>
</evidence>
<protein>
    <submittedName>
        <fullName evidence="1">Uncharacterized protein</fullName>
    </submittedName>
</protein>
<evidence type="ECO:0000313" key="2">
    <source>
        <dbReference type="Proteomes" id="UP001054945"/>
    </source>
</evidence>
<dbReference type="EMBL" id="BPLR01011422">
    <property type="protein sequence ID" value="GIY46468.1"/>
    <property type="molecule type" value="Genomic_DNA"/>
</dbReference>
<name>A0AAV4TIL9_CAEEX</name>
<keyword evidence="2" id="KW-1185">Reference proteome</keyword>
<organism evidence="1 2">
    <name type="scientific">Caerostris extrusa</name>
    <name type="common">Bark spider</name>
    <name type="synonym">Caerostris bankana</name>
    <dbReference type="NCBI Taxonomy" id="172846"/>
    <lineage>
        <taxon>Eukaryota</taxon>
        <taxon>Metazoa</taxon>
        <taxon>Ecdysozoa</taxon>
        <taxon>Arthropoda</taxon>
        <taxon>Chelicerata</taxon>
        <taxon>Arachnida</taxon>
        <taxon>Araneae</taxon>
        <taxon>Araneomorphae</taxon>
        <taxon>Entelegynae</taxon>
        <taxon>Araneoidea</taxon>
        <taxon>Araneidae</taxon>
        <taxon>Caerostris</taxon>
    </lineage>
</organism>
<dbReference type="AlphaFoldDB" id="A0AAV4TIL9"/>
<accession>A0AAV4TIL9</accession>
<reference evidence="1 2" key="1">
    <citation type="submission" date="2021-06" db="EMBL/GenBank/DDBJ databases">
        <title>Caerostris extrusa draft genome.</title>
        <authorList>
            <person name="Kono N."/>
            <person name="Arakawa K."/>
        </authorList>
    </citation>
    <scope>NUCLEOTIDE SEQUENCE [LARGE SCALE GENOMIC DNA]</scope>
</reference>